<protein>
    <submittedName>
        <fullName evidence="3">PTS system, Lactose Cellobiose specific IIB subunit</fullName>
    </submittedName>
</protein>
<reference evidence="3 4" key="1">
    <citation type="journal article" date="2015" name="Genome Announc.">
        <title>Expanding the biotechnology potential of lactobacilli through comparative genomics of 213 strains and associated genera.</title>
        <authorList>
            <person name="Sun Z."/>
            <person name="Harris H.M."/>
            <person name="McCann A."/>
            <person name="Guo C."/>
            <person name="Argimon S."/>
            <person name="Zhang W."/>
            <person name="Yang X."/>
            <person name="Jeffery I.B."/>
            <person name="Cooney J.C."/>
            <person name="Kagawa T.F."/>
            <person name="Liu W."/>
            <person name="Song Y."/>
            <person name="Salvetti E."/>
            <person name="Wrobel A."/>
            <person name="Rasinkangas P."/>
            <person name="Parkhill J."/>
            <person name="Rea M.C."/>
            <person name="O'Sullivan O."/>
            <person name="Ritari J."/>
            <person name="Douillard F.P."/>
            <person name="Paul Ross R."/>
            <person name="Yang R."/>
            <person name="Briner A.E."/>
            <person name="Felis G.E."/>
            <person name="de Vos W.M."/>
            <person name="Barrangou R."/>
            <person name="Klaenhammer T.R."/>
            <person name="Caufield P.W."/>
            <person name="Cui Y."/>
            <person name="Zhang H."/>
            <person name="O'Toole P.W."/>
        </authorList>
    </citation>
    <scope>NUCLEOTIDE SEQUENCE [LARGE SCALE GENOMIC DNA]</scope>
    <source>
        <strain evidence="3 4">DSM 19906</strain>
    </source>
</reference>
<dbReference type="PATRIC" id="fig|1423766.4.peg.2588"/>
<dbReference type="GO" id="GO:0008982">
    <property type="term" value="F:protein-N(PI)-phosphohistidine-sugar phosphotransferase activity"/>
    <property type="evidence" value="ECO:0007669"/>
    <property type="project" value="InterPro"/>
</dbReference>
<dbReference type="InterPro" id="IPR013011">
    <property type="entry name" value="PTS_EIIB_2"/>
</dbReference>
<dbReference type="SUPFAM" id="SSF52794">
    <property type="entry name" value="PTS system IIB component-like"/>
    <property type="match status" value="1"/>
</dbReference>
<dbReference type="CDD" id="cd05566">
    <property type="entry name" value="PTS_IIB_galactitol"/>
    <property type="match status" value="1"/>
</dbReference>
<dbReference type="GO" id="GO:0009401">
    <property type="term" value="P:phosphoenolpyruvate-dependent sugar phosphotransferase system"/>
    <property type="evidence" value="ECO:0007669"/>
    <property type="project" value="InterPro"/>
</dbReference>
<dbReference type="Gene3D" id="3.40.50.2300">
    <property type="match status" value="1"/>
</dbReference>
<dbReference type="InterPro" id="IPR036095">
    <property type="entry name" value="PTS_EIIB-like_sf"/>
</dbReference>
<evidence type="ECO:0000313" key="3">
    <source>
        <dbReference type="EMBL" id="KRL22348.1"/>
    </source>
</evidence>
<evidence type="ECO:0000256" key="1">
    <source>
        <dbReference type="ARBA" id="ARBA00022679"/>
    </source>
</evidence>
<proteinExistence type="predicted"/>
<dbReference type="PROSITE" id="PS51099">
    <property type="entry name" value="PTS_EIIB_TYPE_2"/>
    <property type="match status" value="1"/>
</dbReference>
<keyword evidence="4" id="KW-1185">Reference proteome</keyword>
<dbReference type="Proteomes" id="UP000051439">
    <property type="component" value="Unassembled WGS sequence"/>
</dbReference>
<sequence>MKNMKTIMVVCGSGIATSTVAEGKIRDYLQSKGDLDKVKIYKGNIAQYVNNVDDYDVFVSTVVVPDNIKDKVINAVPLLTGINTDKVYEQIMDKLGFEK</sequence>
<dbReference type="EMBL" id="AZEB01000007">
    <property type="protein sequence ID" value="KRL22348.1"/>
    <property type="molecule type" value="Genomic_DNA"/>
</dbReference>
<organism evidence="3 4">
    <name type="scientific">Lentilactobacillus kisonensis DSM 19906 = JCM 15041</name>
    <dbReference type="NCBI Taxonomy" id="1423766"/>
    <lineage>
        <taxon>Bacteria</taxon>
        <taxon>Bacillati</taxon>
        <taxon>Bacillota</taxon>
        <taxon>Bacilli</taxon>
        <taxon>Lactobacillales</taxon>
        <taxon>Lactobacillaceae</taxon>
        <taxon>Lentilactobacillus</taxon>
    </lineage>
</organism>
<evidence type="ECO:0000259" key="2">
    <source>
        <dbReference type="PROSITE" id="PS51099"/>
    </source>
</evidence>
<keyword evidence="1" id="KW-0808">Transferase</keyword>
<feature type="domain" description="PTS EIIB type-2" evidence="2">
    <location>
        <begin position="5"/>
        <end position="99"/>
    </location>
</feature>
<dbReference type="Pfam" id="PF02302">
    <property type="entry name" value="PTS_IIB"/>
    <property type="match status" value="1"/>
</dbReference>
<dbReference type="InterPro" id="IPR003501">
    <property type="entry name" value="PTS_EIIB_2/3"/>
</dbReference>
<accession>A0A0R1NR49</accession>
<dbReference type="AlphaFoldDB" id="A0A0R1NR49"/>
<gene>
    <name evidence="3" type="ORF">FC98_GL002482</name>
</gene>
<comment type="caution">
    <text evidence="3">The sequence shown here is derived from an EMBL/GenBank/DDBJ whole genome shotgun (WGS) entry which is preliminary data.</text>
</comment>
<evidence type="ECO:0000313" key="4">
    <source>
        <dbReference type="Proteomes" id="UP000051439"/>
    </source>
</evidence>
<name>A0A0R1NR49_9LACO</name>